<accession>A0ABP0NHI7</accession>
<protein>
    <submittedName>
        <fullName evidence="3">Uncharacterized protein</fullName>
    </submittedName>
</protein>
<dbReference type="EMBL" id="CAXAMM010028669">
    <property type="protein sequence ID" value="CAK9063240.1"/>
    <property type="molecule type" value="Genomic_DNA"/>
</dbReference>
<feature type="transmembrane region" description="Helical" evidence="2">
    <location>
        <begin position="287"/>
        <end position="305"/>
    </location>
</feature>
<proteinExistence type="predicted"/>
<organism evidence="3 4">
    <name type="scientific">Durusdinium trenchii</name>
    <dbReference type="NCBI Taxonomy" id="1381693"/>
    <lineage>
        <taxon>Eukaryota</taxon>
        <taxon>Sar</taxon>
        <taxon>Alveolata</taxon>
        <taxon>Dinophyceae</taxon>
        <taxon>Suessiales</taxon>
        <taxon>Symbiodiniaceae</taxon>
        <taxon>Durusdinium</taxon>
    </lineage>
</organism>
<sequence length="1065" mass="119798">MAPGTAYFRQRYERRKRAVPRRYPGLRAVPKSKLSAKEAKGYFGGETQGWMFLVAEALTFRRVKQHCLDRGKQPPRNPYRCQFECVLYHARPEEKKRRAMRNSHRARLGLKVGDPRHVHHMERRTLDIRKAVVLTPCEHRKSHGLKCHAEDRAVPRGAKKFKRPKRASALGNAILYTAGFLAVLLPTLFISDGTTIDSMALGILLGSLICLYFATGQYRGNDAPTNALVVHENPRTVEEVRQQTNARFLEGAQSALGGAVLGAVVALVVSLARFFEVRSENRFGDTMYIITGVGLGVYLITYYGATLKRRDAARAALAMDVEQFEHSVSEFLKAPERLKRVSLRAKEARDPIKQKIDALQGAVMGYMAERGIGELEYGENVLLLKESRRANTLNEKSLLEALLKYFSGDGQRAEACLEFVLEEIGTRAVSVLSRRKVKKARAAGRLEATQQAAMANSLANSWGTTGGWQNSADFWLTISMYLRSMAIFMIPMFALLGVVSWLLKRNVVITFVCFMLAFFFLFFVLIYTFTTNRNYQQTRKPFVYAMITSLISAGVLTFITRMVFKRGENAIFVMGVSGLLLSVIMFVDSYGKPDFDEPEPKSYRQLYLEEKRKQENQAFLIEARLKRLEQMEPVLRKKRPDEHELPKPVETNVIRGLLDRMGSFIGSVSGYAVVAFIFSLVIWCFIVFDHFIGNRLTETGPTAQTRSLFDGERGNEFTRVDATNLTVERNHHGPGLACMLSGQCCTDTVTGHAAAATKKPFVTEVLQTGEMNVLKHRKVGVPHTLSVSAAIALNSCYDLSEGQARRFFCERGIRCAKWFQWGLLMSGKAHIDPEEVPEMMTRLAFLKNRASFQNFFDSPFVDLSDDHLMRLLCVLVARNSESDGCPCLVAMLASPRVDFKRFTERYGEDNMEAFSDLRKRWCDARVNRWLLCGFMLPDIYREFDGKNGTVTAMFYGPGGSGYKQAEAQFKARVEGEIRLCVPRRGGLTTPRIREFPDGYSECFFPDGSRFGFPGVSRGCARPSGAQGEGAAPPPRPSRYSRSSREDIPAEASSAPLWVARPVSFC</sequence>
<feature type="transmembrane region" description="Helical" evidence="2">
    <location>
        <begin position="542"/>
        <end position="564"/>
    </location>
</feature>
<name>A0ABP0NHI7_9DINO</name>
<keyword evidence="2" id="KW-0812">Transmembrane</keyword>
<feature type="transmembrane region" description="Helical" evidence="2">
    <location>
        <begin position="570"/>
        <end position="587"/>
    </location>
</feature>
<evidence type="ECO:0000256" key="2">
    <source>
        <dbReference type="SAM" id="Phobius"/>
    </source>
</evidence>
<dbReference type="Proteomes" id="UP001642464">
    <property type="component" value="Unassembled WGS sequence"/>
</dbReference>
<evidence type="ECO:0000256" key="1">
    <source>
        <dbReference type="SAM" id="MobiDB-lite"/>
    </source>
</evidence>
<reference evidence="3 4" key="1">
    <citation type="submission" date="2024-02" db="EMBL/GenBank/DDBJ databases">
        <authorList>
            <person name="Chen Y."/>
            <person name="Shah S."/>
            <person name="Dougan E. K."/>
            <person name="Thang M."/>
            <person name="Chan C."/>
        </authorList>
    </citation>
    <scope>NUCLEOTIDE SEQUENCE [LARGE SCALE GENOMIC DNA]</scope>
</reference>
<evidence type="ECO:0000313" key="3">
    <source>
        <dbReference type="EMBL" id="CAK9063240.1"/>
    </source>
</evidence>
<dbReference type="Pfam" id="PF19064">
    <property type="entry name" value="DUF5760"/>
    <property type="match status" value="1"/>
</dbReference>
<comment type="caution">
    <text evidence="3">The sequence shown here is derived from an EMBL/GenBank/DDBJ whole genome shotgun (WGS) entry which is preliminary data.</text>
</comment>
<evidence type="ECO:0000313" key="4">
    <source>
        <dbReference type="Proteomes" id="UP001642464"/>
    </source>
</evidence>
<keyword evidence="4" id="KW-1185">Reference proteome</keyword>
<feature type="transmembrane region" description="Helical" evidence="2">
    <location>
        <begin position="169"/>
        <end position="190"/>
    </location>
</feature>
<feature type="transmembrane region" description="Helical" evidence="2">
    <location>
        <begin position="255"/>
        <end position="275"/>
    </location>
</feature>
<feature type="transmembrane region" description="Helical" evidence="2">
    <location>
        <begin position="196"/>
        <end position="214"/>
    </location>
</feature>
<feature type="transmembrane region" description="Helical" evidence="2">
    <location>
        <begin position="485"/>
        <end position="503"/>
    </location>
</feature>
<keyword evidence="2" id="KW-0472">Membrane</keyword>
<gene>
    <name evidence="3" type="ORF">SCF082_LOCUS32788</name>
</gene>
<feature type="region of interest" description="Disordered" evidence="1">
    <location>
        <begin position="1020"/>
        <end position="1051"/>
    </location>
</feature>
<dbReference type="InterPro" id="IPR043918">
    <property type="entry name" value="DUF5760"/>
</dbReference>
<feature type="transmembrane region" description="Helical" evidence="2">
    <location>
        <begin position="509"/>
        <end position="530"/>
    </location>
</feature>
<keyword evidence="2" id="KW-1133">Transmembrane helix</keyword>
<feature type="transmembrane region" description="Helical" evidence="2">
    <location>
        <begin position="664"/>
        <end position="688"/>
    </location>
</feature>